<reference evidence="11 12" key="1">
    <citation type="submission" date="2016-02" db="EMBL/GenBank/DDBJ databases">
        <title>Genome sequence of Clostridium tepidiprofundi DSM 19306.</title>
        <authorList>
            <person name="Poehlein A."/>
            <person name="Daniel R."/>
        </authorList>
    </citation>
    <scope>NUCLEOTIDE SEQUENCE [LARGE SCALE GENOMIC DNA]</scope>
    <source>
        <strain evidence="11 12">DSM 19306</strain>
    </source>
</reference>
<dbReference type="EC" id="2.5.1.72" evidence="3 10"/>
<evidence type="ECO:0000313" key="11">
    <source>
        <dbReference type="EMBL" id="KYH34230.1"/>
    </source>
</evidence>
<organism evidence="11 12">
    <name type="scientific">Clostridium tepidiprofundi DSM 19306</name>
    <dbReference type="NCBI Taxonomy" id="1121338"/>
    <lineage>
        <taxon>Bacteria</taxon>
        <taxon>Bacillati</taxon>
        <taxon>Bacillota</taxon>
        <taxon>Clostridia</taxon>
        <taxon>Eubacteriales</taxon>
        <taxon>Clostridiaceae</taxon>
        <taxon>Clostridium</taxon>
    </lineage>
</organism>
<sequence>MSINIKDEILKLKEERNAIILAHYYVNDELQEIADYVGDSYFLSKVGRESNADIIVFCGVKFMAESAKILSPNKRVFLPSEKALCGMALMAKKDSIEKIKEEHPKAKVVCYVNSSSEVKAVSDVCCTSSSALNIVKNIESDEIIFVPDRNLGSYVQEQLPYKKVILWDGCCHIHDRVTKEQVLAAKEKYGNDVKVLVHPECRKEVRDLADFIGSTGGMIKYVSSQKTDKFLVVTDIGILYKLKEENPNKKFFTLDMACPSMKIMTLEDVYVCLRDLKNEIFVDEEVQKEAYKALNNMHRLNK</sequence>
<evidence type="ECO:0000256" key="2">
    <source>
        <dbReference type="ARBA" id="ARBA00005065"/>
    </source>
</evidence>
<keyword evidence="9" id="KW-0411">Iron-sulfur</keyword>
<protein>
    <recommendedName>
        <fullName evidence="3 10">Quinolinate synthase</fullName>
        <ecNumber evidence="3 10">2.5.1.72</ecNumber>
    </recommendedName>
</protein>
<dbReference type="NCBIfam" id="NF006878">
    <property type="entry name" value="PRK09375.1-2"/>
    <property type="match status" value="1"/>
</dbReference>
<keyword evidence="5" id="KW-0662">Pyridine nucleotide biosynthesis</keyword>
<proteinExistence type="predicted"/>
<dbReference type="EMBL" id="LTBA01000021">
    <property type="protein sequence ID" value="KYH34230.1"/>
    <property type="molecule type" value="Genomic_DNA"/>
</dbReference>
<keyword evidence="4" id="KW-0004">4Fe-4S</keyword>
<dbReference type="PANTHER" id="PTHR30573">
    <property type="entry name" value="QUINOLINATE SYNTHETASE A"/>
    <property type="match status" value="1"/>
</dbReference>
<keyword evidence="8" id="KW-0408">Iron</keyword>
<evidence type="ECO:0000256" key="8">
    <source>
        <dbReference type="ARBA" id="ARBA00023004"/>
    </source>
</evidence>
<dbReference type="OrthoDB" id="9801204at2"/>
<evidence type="ECO:0000256" key="6">
    <source>
        <dbReference type="ARBA" id="ARBA00022679"/>
    </source>
</evidence>
<evidence type="ECO:0000256" key="4">
    <source>
        <dbReference type="ARBA" id="ARBA00022485"/>
    </source>
</evidence>
<dbReference type="NCBIfam" id="TIGR00550">
    <property type="entry name" value="nadA"/>
    <property type="match status" value="1"/>
</dbReference>
<keyword evidence="12" id="KW-1185">Reference proteome</keyword>
<dbReference type="SUPFAM" id="SSF142754">
    <property type="entry name" value="NadA-like"/>
    <property type="match status" value="1"/>
</dbReference>
<dbReference type="PATRIC" id="fig|1121338.3.peg.1847"/>
<comment type="cofactor">
    <cofactor evidence="1">
        <name>[4Fe-4S] cluster</name>
        <dbReference type="ChEBI" id="CHEBI:49883"/>
    </cofactor>
</comment>
<evidence type="ECO:0000256" key="5">
    <source>
        <dbReference type="ARBA" id="ARBA00022642"/>
    </source>
</evidence>
<dbReference type="PANTHER" id="PTHR30573:SF0">
    <property type="entry name" value="QUINOLINATE SYNTHASE, CHLOROPLASTIC"/>
    <property type="match status" value="1"/>
</dbReference>
<dbReference type="InterPro" id="IPR003473">
    <property type="entry name" value="NadA"/>
</dbReference>
<comment type="caution">
    <text evidence="11">The sequence shown here is derived from an EMBL/GenBank/DDBJ whole genome shotgun (WGS) entry which is preliminary data.</text>
</comment>
<evidence type="ECO:0000256" key="1">
    <source>
        <dbReference type="ARBA" id="ARBA00001966"/>
    </source>
</evidence>
<dbReference type="GO" id="GO:0034628">
    <property type="term" value="P:'de novo' NAD+ biosynthetic process from L-aspartate"/>
    <property type="evidence" value="ECO:0007669"/>
    <property type="project" value="TreeGrafter"/>
</dbReference>
<dbReference type="Gene3D" id="3.40.50.10800">
    <property type="entry name" value="NadA-like"/>
    <property type="match status" value="3"/>
</dbReference>
<dbReference type="Pfam" id="PF02445">
    <property type="entry name" value="NadA"/>
    <property type="match status" value="1"/>
</dbReference>
<dbReference type="RefSeq" id="WP_066825637.1">
    <property type="nucleotide sequence ID" value="NZ_LTBA01000021.1"/>
</dbReference>
<dbReference type="UniPathway" id="UPA00253">
    <property type="reaction ID" value="UER00327"/>
</dbReference>
<evidence type="ECO:0000256" key="9">
    <source>
        <dbReference type="ARBA" id="ARBA00023014"/>
    </source>
</evidence>
<dbReference type="GO" id="GO:0051539">
    <property type="term" value="F:4 iron, 4 sulfur cluster binding"/>
    <property type="evidence" value="ECO:0007669"/>
    <property type="project" value="UniProtKB-KW"/>
</dbReference>
<keyword evidence="6 11" id="KW-0808">Transferase</keyword>
<dbReference type="STRING" id="1121338.CLTEP_18050"/>
<gene>
    <name evidence="11" type="primary">nadA</name>
    <name evidence="11" type="ORF">CLTEP_18050</name>
</gene>
<name>A0A151B361_9CLOT</name>
<dbReference type="GO" id="GO:0046872">
    <property type="term" value="F:metal ion binding"/>
    <property type="evidence" value="ECO:0007669"/>
    <property type="project" value="UniProtKB-KW"/>
</dbReference>
<evidence type="ECO:0000256" key="10">
    <source>
        <dbReference type="NCBIfam" id="TIGR00550"/>
    </source>
</evidence>
<dbReference type="Proteomes" id="UP000075531">
    <property type="component" value="Unassembled WGS sequence"/>
</dbReference>
<accession>A0A151B361</accession>
<dbReference type="GO" id="GO:0005829">
    <property type="term" value="C:cytosol"/>
    <property type="evidence" value="ECO:0007669"/>
    <property type="project" value="TreeGrafter"/>
</dbReference>
<dbReference type="GO" id="GO:0008987">
    <property type="term" value="F:quinolinate synthetase A activity"/>
    <property type="evidence" value="ECO:0007669"/>
    <property type="project" value="UniProtKB-UniRule"/>
</dbReference>
<keyword evidence="7" id="KW-0479">Metal-binding</keyword>
<evidence type="ECO:0000313" key="12">
    <source>
        <dbReference type="Proteomes" id="UP000075531"/>
    </source>
</evidence>
<comment type="pathway">
    <text evidence="2">Cofactor biosynthesis; NAD(+) biosynthesis; quinolinate from iminoaspartate: step 1/1.</text>
</comment>
<dbReference type="InterPro" id="IPR036094">
    <property type="entry name" value="NadA_sf"/>
</dbReference>
<evidence type="ECO:0000256" key="7">
    <source>
        <dbReference type="ARBA" id="ARBA00022723"/>
    </source>
</evidence>
<evidence type="ECO:0000256" key="3">
    <source>
        <dbReference type="ARBA" id="ARBA00012669"/>
    </source>
</evidence>
<dbReference type="AlphaFoldDB" id="A0A151B361"/>